<dbReference type="InterPro" id="IPR038765">
    <property type="entry name" value="Papain-like_cys_pep_sf"/>
</dbReference>
<dbReference type="SUPFAM" id="SSF54001">
    <property type="entry name" value="Cysteine proteinases"/>
    <property type="match status" value="1"/>
</dbReference>
<dbReference type="PANTHER" id="PTHR24006:SF727">
    <property type="entry name" value="UBIQUITIN CARBOXYL-TERMINAL HYDROLASE 42"/>
    <property type="match status" value="1"/>
</dbReference>
<dbReference type="GO" id="GO:0005634">
    <property type="term" value="C:nucleus"/>
    <property type="evidence" value="ECO:0007669"/>
    <property type="project" value="TreeGrafter"/>
</dbReference>
<dbReference type="Pfam" id="PF00443">
    <property type="entry name" value="UCH"/>
    <property type="match status" value="1"/>
</dbReference>
<dbReference type="Gene3D" id="3.90.70.10">
    <property type="entry name" value="Cysteine proteinases"/>
    <property type="match status" value="1"/>
</dbReference>
<gene>
    <name evidence="2" type="primary">Usp42_1</name>
    <name evidence="2" type="ORF">FQA23_0010000</name>
</gene>
<dbReference type="InterPro" id="IPR050164">
    <property type="entry name" value="Peptidase_C19"/>
</dbReference>
<feature type="non-terminal residue" evidence="2">
    <location>
        <position position="251"/>
    </location>
</feature>
<dbReference type="EMBL" id="VULM01007658">
    <property type="protein sequence ID" value="KAF1662509.1"/>
    <property type="molecule type" value="Genomic_DNA"/>
</dbReference>
<dbReference type="GO" id="GO:0016579">
    <property type="term" value="P:protein deubiquitination"/>
    <property type="evidence" value="ECO:0007669"/>
    <property type="project" value="InterPro"/>
</dbReference>
<dbReference type="PROSITE" id="PS00972">
    <property type="entry name" value="USP_1"/>
    <property type="match status" value="1"/>
</dbReference>
<keyword evidence="2" id="KW-0378">Hydrolase</keyword>
<dbReference type="FunFam" id="3.90.70.10:FF:000119">
    <property type="entry name" value="Ubiquitin specific peptidase 36"/>
    <property type="match status" value="1"/>
</dbReference>
<organism evidence="2 3">
    <name type="scientific">Aptenodytes patagonicus</name>
    <name type="common">King penguin</name>
    <dbReference type="NCBI Taxonomy" id="9234"/>
    <lineage>
        <taxon>Eukaryota</taxon>
        <taxon>Metazoa</taxon>
        <taxon>Chordata</taxon>
        <taxon>Craniata</taxon>
        <taxon>Vertebrata</taxon>
        <taxon>Euteleostomi</taxon>
        <taxon>Archelosauria</taxon>
        <taxon>Archosauria</taxon>
        <taxon>Dinosauria</taxon>
        <taxon>Saurischia</taxon>
        <taxon>Theropoda</taxon>
        <taxon>Coelurosauria</taxon>
        <taxon>Aves</taxon>
        <taxon>Neognathae</taxon>
        <taxon>Neoaves</taxon>
        <taxon>Aequornithes</taxon>
        <taxon>Sphenisciformes</taxon>
        <taxon>Spheniscidae</taxon>
        <taxon>Aptenodytes</taxon>
    </lineage>
</organism>
<dbReference type="InterPro" id="IPR001394">
    <property type="entry name" value="Peptidase_C19_UCH"/>
</dbReference>
<feature type="non-terminal residue" evidence="2">
    <location>
        <position position="1"/>
    </location>
</feature>
<evidence type="ECO:0000259" key="1">
    <source>
        <dbReference type="PROSITE" id="PS50235"/>
    </source>
</evidence>
<name>A0A8J4LG47_APTPA</name>
<sequence length="251" mass="27885">EGMAPPQRILFPPEKICMAWQQRQRPGAGLHNLGNTCFLNSVLQCLTYTPPLANYLLSRAHSESCRQQGFCMMCVMEAHVNKVLHSSASAIQPWTVVRVLTRIGEHFRHGVQEDAHEFLRYTVDAMQRPRLSGSSNLDISSQATTIVHQIFGGFLRSRVTCLSCKVASESYEAFLAIKERGLLLCFKAASSVTAALEDFVKPEQLDGENCFKFSTCAKMVAASKRFTIHRVAKVLIVCLKGLEDFTGGKIS</sequence>
<dbReference type="PANTHER" id="PTHR24006">
    <property type="entry name" value="UBIQUITIN CARBOXYL-TERMINAL HYDROLASE"/>
    <property type="match status" value="1"/>
</dbReference>
<keyword evidence="3" id="KW-1185">Reference proteome</keyword>
<dbReference type="InterPro" id="IPR028889">
    <property type="entry name" value="USP"/>
</dbReference>
<dbReference type="GO" id="GO:0042981">
    <property type="term" value="P:regulation of apoptotic process"/>
    <property type="evidence" value="ECO:0007669"/>
    <property type="project" value="TreeGrafter"/>
</dbReference>
<dbReference type="AlphaFoldDB" id="A0A8J4LG47"/>
<evidence type="ECO:0000313" key="2">
    <source>
        <dbReference type="EMBL" id="KAF1662509.1"/>
    </source>
</evidence>
<dbReference type="GO" id="GO:0005829">
    <property type="term" value="C:cytosol"/>
    <property type="evidence" value="ECO:0007669"/>
    <property type="project" value="TreeGrafter"/>
</dbReference>
<protein>
    <submittedName>
        <fullName evidence="2">Ubiquitin carboxyl-terminal hydrolase 42</fullName>
    </submittedName>
</protein>
<proteinExistence type="predicted"/>
<dbReference type="PROSITE" id="PS50235">
    <property type="entry name" value="USP_3"/>
    <property type="match status" value="1"/>
</dbReference>
<accession>A0A8J4LG47</accession>
<dbReference type="Proteomes" id="UP000751161">
    <property type="component" value="Unassembled WGS sequence"/>
</dbReference>
<evidence type="ECO:0000313" key="3">
    <source>
        <dbReference type="Proteomes" id="UP000751161"/>
    </source>
</evidence>
<dbReference type="InterPro" id="IPR018200">
    <property type="entry name" value="USP_CS"/>
</dbReference>
<comment type="caution">
    <text evidence="2">The sequence shown here is derived from an EMBL/GenBank/DDBJ whole genome shotgun (WGS) entry which is preliminary data.</text>
</comment>
<dbReference type="GO" id="GO:0004843">
    <property type="term" value="F:cysteine-type deubiquitinase activity"/>
    <property type="evidence" value="ECO:0007669"/>
    <property type="project" value="InterPro"/>
</dbReference>
<feature type="domain" description="USP" evidence="1">
    <location>
        <begin position="28"/>
        <end position="251"/>
    </location>
</feature>
<reference evidence="2" key="1">
    <citation type="journal article" date="2019" name="Gigascience">
        <title>High-coverage genomes to elucidate the evolution of penguins.</title>
        <authorList>
            <person name="Pan H."/>
            <person name="Cole T.L."/>
            <person name="Bi X."/>
            <person name="Fang M."/>
            <person name="Zhou C."/>
            <person name="Yang Z."/>
            <person name="Ksepka D.T."/>
            <person name="Hart T."/>
            <person name="Bouzat J.L."/>
            <person name="Argilla L.S."/>
            <person name="Bertelsen M.F."/>
            <person name="Boersma P.D."/>
            <person name="Bost C.A."/>
            <person name="Cherel Y."/>
            <person name="Dann P."/>
            <person name="Fiddaman S.R."/>
            <person name="Howard P."/>
            <person name="Labuschagne K."/>
            <person name="Mattern T."/>
            <person name="Miller G."/>
            <person name="Parker P."/>
            <person name="Phillips R.A."/>
            <person name="Quillfeldt P."/>
            <person name="Ryan P.G."/>
            <person name="Taylor H."/>
            <person name="Thompson D.R."/>
            <person name="Young M.J."/>
            <person name="Ellegaard M.R."/>
            <person name="Gilbert M.T.P."/>
            <person name="Sinding M.S."/>
            <person name="Pacheco G."/>
            <person name="Shepherd L.D."/>
            <person name="Tennyson A.J.D."/>
            <person name="Grosser S."/>
            <person name="Kay E."/>
            <person name="Nupen L.J."/>
            <person name="Ellenberg U."/>
            <person name="Houston D.M."/>
            <person name="Reeve A.H."/>
            <person name="Johnson K."/>
            <person name="Masello J.F."/>
            <person name="Stracke T."/>
            <person name="McKinlay B."/>
            <person name="Borboroglu P.G."/>
            <person name="Zhang D.X."/>
            <person name="Zhang G."/>
        </authorList>
    </citation>
    <scope>NUCLEOTIDE SEQUENCE</scope>
    <source>
        <strain evidence="2">KP FORT 001</strain>
    </source>
</reference>